<evidence type="ECO:0008006" key="4">
    <source>
        <dbReference type="Google" id="ProtNLM"/>
    </source>
</evidence>
<reference evidence="2" key="1">
    <citation type="submission" date="2021-09" db="EMBL/GenBank/DDBJ databases">
        <title>The complete genome of the Saguinine gammaherpesvirus 1 (SgGHV-1).</title>
        <authorList>
            <person name="Marti-Carreras J."/>
            <person name="Maes P."/>
        </authorList>
    </citation>
    <scope>NUCLEOTIDE SEQUENCE</scope>
    <source>
        <strain evidence="2">S338D</strain>
    </source>
</reference>
<name>A0A9Q8QUS8_9GAMA</name>
<dbReference type="Pfam" id="PF03049">
    <property type="entry name" value="Herpes_UL79"/>
    <property type="match status" value="1"/>
</dbReference>
<proteinExistence type="inferred from homology"/>
<protein>
    <recommendedName>
        <fullName evidence="4">Protein UL79</fullName>
    </recommendedName>
</protein>
<sequence>MAAASGDRVTVVEDMTEGVKCLLFKVLRYQKLNTYTNQELRYLHLILCKMYEYCINMYLLKEAIANTGTSDDVVLCRKVPTEVWKIIYDGCLEMGISHEDMISEKKSCALWEHINKQEHILQGLTSYILHRIGIYNQVTIKRAVLTDGNYLYNLGGVIPNRLLMAIGFCLINWGKQENEHWVRLFSGKIFILFLMLRGWITLGPGSCVKATETSYPGITEMVMNELRIFFGIGTTSGSVITEHTKNLDYLFIFNNSVVLP</sequence>
<evidence type="ECO:0000313" key="2">
    <source>
        <dbReference type="EMBL" id="UNP64504.1"/>
    </source>
</evidence>
<dbReference type="Proteomes" id="UP001142430">
    <property type="component" value="Segment"/>
</dbReference>
<dbReference type="EMBL" id="OK337614">
    <property type="protein sequence ID" value="UNP64504.1"/>
    <property type="molecule type" value="Genomic_DNA"/>
</dbReference>
<dbReference type="InterPro" id="IPR004290">
    <property type="entry name" value="Herpes_UL79"/>
</dbReference>
<accession>A0A9Q8QUS8</accession>
<evidence type="ECO:0000256" key="1">
    <source>
        <dbReference type="ARBA" id="ARBA00005714"/>
    </source>
</evidence>
<evidence type="ECO:0000313" key="3">
    <source>
        <dbReference type="Proteomes" id="UP001142430"/>
    </source>
</evidence>
<organism evidence="2 3">
    <name type="scientific">Saguinine gammaherpesvirus 1</name>
    <dbReference type="NCBI Taxonomy" id="2169901"/>
    <lineage>
        <taxon>Viruses</taxon>
        <taxon>Duplodnaviria</taxon>
        <taxon>Heunggongvirae</taxon>
        <taxon>Peploviricota</taxon>
        <taxon>Herviviricetes</taxon>
        <taxon>Herpesvirales</taxon>
        <taxon>Orthoherpesviridae</taxon>
        <taxon>Gammaherpesvirinae</taxon>
    </lineage>
</organism>
<comment type="similarity">
    <text evidence="1">Belongs to the herpesviridae UL79 family.</text>
</comment>